<organism evidence="1 2">
    <name type="scientific">Microcoleus anatoxicus PTRS2</name>
    <dbReference type="NCBI Taxonomy" id="2705321"/>
    <lineage>
        <taxon>Bacteria</taxon>
        <taxon>Bacillati</taxon>
        <taxon>Cyanobacteriota</taxon>
        <taxon>Cyanophyceae</taxon>
        <taxon>Oscillatoriophycideae</taxon>
        <taxon>Oscillatoriales</taxon>
        <taxon>Microcoleaceae</taxon>
        <taxon>Microcoleus</taxon>
        <taxon>Microcoleus anatoxicus</taxon>
    </lineage>
</organism>
<dbReference type="RefSeq" id="WP_245876223.1">
    <property type="nucleotide sequence ID" value="NZ_JBBLXS010000157.1"/>
</dbReference>
<evidence type="ECO:0000313" key="1">
    <source>
        <dbReference type="EMBL" id="MEK0185868.1"/>
    </source>
</evidence>
<dbReference type="Proteomes" id="UP001384579">
    <property type="component" value="Unassembled WGS sequence"/>
</dbReference>
<reference evidence="1 2" key="1">
    <citation type="journal article" date="2020" name="Harmful Algae">
        <title>Molecular and morphological characterization of a novel dihydroanatoxin-a producing Microcoleus species (cyanobacteria) from the Russian River, California, USA.</title>
        <authorList>
            <person name="Conklin K.Y."/>
            <person name="Stancheva R."/>
            <person name="Otten T.G."/>
            <person name="Fadness R."/>
            <person name="Boyer G.L."/>
            <person name="Read B."/>
            <person name="Zhang X."/>
            <person name="Sheath R.G."/>
        </authorList>
    </citation>
    <scope>NUCLEOTIDE SEQUENCE [LARGE SCALE GENOMIC DNA]</scope>
    <source>
        <strain evidence="1 2">PTRS2</strain>
    </source>
</reference>
<accession>A0ABU8YN83</accession>
<proteinExistence type="predicted"/>
<name>A0ABU8YN83_9CYAN</name>
<comment type="caution">
    <text evidence="1">The sequence shown here is derived from an EMBL/GenBank/DDBJ whole genome shotgun (WGS) entry which is preliminary data.</text>
</comment>
<gene>
    <name evidence="1" type="ORF">WMG39_13580</name>
</gene>
<evidence type="ECO:0000313" key="2">
    <source>
        <dbReference type="Proteomes" id="UP001384579"/>
    </source>
</evidence>
<dbReference type="EMBL" id="JBBLXS010000157">
    <property type="protein sequence ID" value="MEK0185868.1"/>
    <property type="molecule type" value="Genomic_DNA"/>
</dbReference>
<keyword evidence="2" id="KW-1185">Reference proteome</keyword>
<protein>
    <submittedName>
        <fullName evidence="1">Type II toxin-antitoxin system Phd/YefM family antitoxin</fullName>
    </submittedName>
</protein>
<sequence length="81" mass="8803">MSGQQMAQITTTELPQTLQTLLIEVERTKTPLTVIHEGKALVIIYPATTQTLRPSFGAMKGSGEILGDLIAPVAEPWEVLE</sequence>